<organism evidence="2 3">
    <name type="scientific">Mycoplasmopsis edwardii</name>
    <dbReference type="NCBI Taxonomy" id="53558"/>
    <lineage>
        <taxon>Bacteria</taxon>
        <taxon>Bacillati</taxon>
        <taxon>Mycoplasmatota</taxon>
        <taxon>Mycoplasmoidales</taxon>
        <taxon>Metamycoplasmataceae</taxon>
        <taxon>Mycoplasmopsis</taxon>
    </lineage>
</organism>
<dbReference type="AlphaFoldDB" id="A0A3B0PJD9"/>
<accession>A0A3B0PJD9</accession>
<keyword evidence="3" id="KW-1185">Reference proteome</keyword>
<proteinExistence type="predicted"/>
<keyword evidence="1" id="KW-0732">Signal</keyword>
<feature type="chain" id="PRO_5017297604" description="Lipoprotein" evidence="1">
    <location>
        <begin position="24"/>
        <end position="283"/>
    </location>
</feature>
<evidence type="ECO:0000313" key="2">
    <source>
        <dbReference type="EMBL" id="SYV97398.1"/>
    </source>
</evidence>
<sequence>MKKKLLKPLLVSVLGLSTLSATISCSCGRKEDVKPADNKKDVVTPIEKPIEREYDSVKLPELPEAEKRFKSIRMSLKDLTFTVSNVPAKYNQYSNKVEKATVVYEAKLSDAKNTIKELEFDSPFYATYKTDSQKLELKGNVTLPQEATVDGEKVKVVEYKVKQVKLEGTTYNLDQPIVGNPNNTVVDILDIHSKDNKLYIEFSEDISNHLFHISAVKNGNSNEQINDNKIDFKVMKREGAQTNTILEVSLKGTLDEDLYFAELSKIMLKKDGHYHLSVFHSPW</sequence>
<protein>
    <recommendedName>
        <fullName evidence="4">Lipoprotein</fullName>
    </recommendedName>
</protein>
<reference evidence="3" key="1">
    <citation type="submission" date="2018-06" db="EMBL/GenBank/DDBJ databases">
        <authorList>
            <consortium name="Pathogen Informatics"/>
        </authorList>
    </citation>
    <scope>NUCLEOTIDE SEQUENCE [LARGE SCALE GENOMIC DNA]</scope>
    <source>
        <strain evidence="3">NCTC10132</strain>
    </source>
</reference>
<evidence type="ECO:0000256" key="1">
    <source>
        <dbReference type="SAM" id="SignalP"/>
    </source>
</evidence>
<dbReference type="Proteomes" id="UP000257559">
    <property type="component" value="Chromosome"/>
</dbReference>
<evidence type="ECO:0000313" key="3">
    <source>
        <dbReference type="Proteomes" id="UP000257559"/>
    </source>
</evidence>
<dbReference type="KEGG" id="medw:NCTC10132_00763"/>
<dbReference type="EMBL" id="LS991951">
    <property type="protein sequence ID" value="SYV97398.1"/>
    <property type="molecule type" value="Genomic_DNA"/>
</dbReference>
<name>A0A3B0PJD9_9BACT</name>
<evidence type="ECO:0008006" key="4">
    <source>
        <dbReference type="Google" id="ProtNLM"/>
    </source>
</evidence>
<gene>
    <name evidence="2" type="ORF">NCTC10132_00763</name>
</gene>
<feature type="non-terminal residue" evidence="2">
    <location>
        <position position="283"/>
    </location>
</feature>
<dbReference type="PROSITE" id="PS51257">
    <property type="entry name" value="PROKAR_LIPOPROTEIN"/>
    <property type="match status" value="1"/>
</dbReference>
<feature type="signal peptide" evidence="1">
    <location>
        <begin position="1"/>
        <end position="23"/>
    </location>
</feature>